<accession>A0ABP7PXB2</accession>
<proteinExistence type="predicted"/>
<dbReference type="Gene3D" id="3.40.50.12780">
    <property type="entry name" value="N-terminal domain of ligase-like"/>
    <property type="match status" value="1"/>
</dbReference>
<name>A0ABP7PXB2_9BACT</name>
<evidence type="ECO:0000313" key="2">
    <source>
        <dbReference type="Proteomes" id="UP001501556"/>
    </source>
</evidence>
<gene>
    <name evidence="1" type="ORF">GCM10022407_17980</name>
</gene>
<reference evidence="2" key="1">
    <citation type="journal article" date="2019" name="Int. J. Syst. Evol. Microbiol.">
        <title>The Global Catalogue of Microorganisms (GCM) 10K type strain sequencing project: providing services to taxonomists for standard genome sequencing and annotation.</title>
        <authorList>
            <consortium name="The Broad Institute Genomics Platform"/>
            <consortium name="The Broad Institute Genome Sequencing Center for Infectious Disease"/>
            <person name="Wu L."/>
            <person name="Ma J."/>
        </authorList>
    </citation>
    <scope>NUCLEOTIDE SEQUENCE [LARGE SCALE GENOMIC DNA]</scope>
    <source>
        <strain evidence="2">JCM 17217</strain>
    </source>
</reference>
<dbReference type="EMBL" id="BAABDI010000010">
    <property type="protein sequence ID" value="GAA3972575.1"/>
    <property type="molecule type" value="Genomic_DNA"/>
</dbReference>
<organism evidence="1 2">
    <name type="scientific">Hymenobacter antarcticus</name>
    <dbReference type="NCBI Taxonomy" id="486270"/>
    <lineage>
        <taxon>Bacteria</taxon>
        <taxon>Pseudomonadati</taxon>
        <taxon>Bacteroidota</taxon>
        <taxon>Cytophagia</taxon>
        <taxon>Cytophagales</taxon>
        <taxon>Hymenobacteraceae</taxon>
        <taxon>Hymenobacter</taxon>
    </lineage>
</organism>
<dbReference type="InterPro" id="IPR042099">
    <property type="entry name" value="ANL_N_sf"/>
</dbReference>
<sequence length="80" mass="8469">MLYSVREPSTKEARGRYYQHVGKGCCSVADSWWLTEIGGVLVSVLAGITPNVPARVGPSKFRSGKCAASCVRSPGVKPAS</sequence>
<protein>
    <submittedName>
        <fullName evidence="1">Uncharacterized protein</fullName>
    </submittedName>
</protein>
<comment type="caution">
    <text evidence="1">The sequence shown here is derived from an EMBL/GenBank/DDBJ whole genome shotgun (WGS) entry which is preliminary data.</text>
</comment>
<keyword evidence="2" id="KW-1185">Reference proteome</keyword>
<dbReference type="Proteomes" id="UP001501556">
    <property type="component" value="Unassembled WGS sequence"/>
</dbReference>
<evidence type="ECO:0000313" key="1">
    <source>
        <dbReference type="EMBL" id="GAA3972575.1"/>
    </source>
</evidence>